<dbReference type="InterPro" id="IPR051406">
    <property type="entry name" value="PLD_domain"/>
</dbReference>
<gene>
    <name evidence="9" type="ORF">DA73_0400037860</name>
</gene>
<dbReference type="EMBL" id="JHEG04000001">
    <property type="protein sequence ID" value="KAF3890582.1"/>
    <property type="molecule type" value="Genomic_DNA"/>
</dbReference>
<reference evidence="9" key="2">
    <citation type="submission" date="2019-11" db="EMBL/GenBank/DDBJ databases">
        <title>Improved Assembly of Tolypothrix boutellei genome.</title>
        <authorList>
            <person name="Sarangi A.N."/>
            <person name="Mukherjee M."/>
            <person name="Ghosh S."/>
            <person name="Singh D."/>
            <person name="Das A."/>
            <person name="Kant S."/>
            <person name="Prusty A."/>
            <person name="Tripathy S."/>
        </authorList>
    </citation>
    <scope>NUCLEOTIDE SEQUENCE</scope>
    <source>
        <strain evidence="9">VB521301</strain>
    </source>
</reference>
<name>A0A8S9TG83_9CYAN</name>
<dbReference type="PANTHER" id="PTHR43856:SF1">
    <property type="entry name" value="MITOCHONDRIAL CARDIOLIPIN HYDROLASE"/>
    <property type="match status" value="1"/>
</dbReference>
<feature type="transmembrane region" description="Helical" evidence="7">
    <location>
        <begin position="20"/>
        <end position="37"/>
    </location>
</feature>
<dbReference type="PROSITE" id="PS50035">
    <property type="entry name" value="PLD"/>
    <property type="match status" value="2"/>
</dbReference>
<evidence type="ECO:0000256" key="1">
    <source>
        <dbReference type="ARBA" id="ARBA00000798"/>
    </source>
</evidence>
<comment type="catalytic activity">
    <reaction evidence="1">
        <text>a 1,2-diacyl-sn-glycero-3-phosphocholine + H2O = a 1,2-diacyl-sn-glycero-3-phosphate + choline + H(+)</text>
        <dbReference type="Rhea" id="RHEA:14445"/>
        <dbReference type="ChEBI" id="CHEBI:15354"/>
        <dbReference type="ChEBI" id="CHEBI:15377"/>
        <dbReference type="ChEBI" id="CHEBI:15378"/>
        <dbReference type="ChEBI" id="CHEBI:57643"/>
        <dbReference type="ChEBI" id="CHEBI:58608"/>
        <dbReference type="EC" id="3.1.4.4"/>
    </reaction>
</comment>
<dbReference type="Pfam" id="PF13091">
    <property type="entry name" value="PLDc_2"/>
    <property type="match status" value="2"/>
</dbReference>
<protein>
    <recommendedName>
        <fullName evidence="3">phospholipase D</fullName>
        <ecNumber evidence="3">3.1.4.4</ecNumber>
    </recommendedName>
</protein>
<keyword evidence="7" id="KW-1133">Transmembrane helix</keyword>
<keyword evidence="10" id="KW-1185">Reference proteome</keyword>
<keyword evidence="6" id="KW-0443">Lipid metabolism</keyword>
<dbReference type="GO" id="GO:0016891">
    <property type="term" value="F:RNA endonuclease activity producing 5'-phosphomonoesters, hydrolytic mechanism"/>
    <property type="evidence" value="ECO:0007669"/>
    <property type="project" value="TreeGrafter"/>
</dbReference>
<keyword evidence="7" id="KW-0812">Transmembrane</keyword>
<dbReference type="InterPro" id="IPR001736">
    <property type="entry name" value="PLipase_D/transphosphatidylase"/>
</dbReference>
<dbReference type="SMART" id="SM00155">
    <property type="entry name" value="PLDc"/>
    <property type="match status" value="2"/>
</dbReference>
<keyword evidence="4" id="KW-0378">Hydrolase</keyword>
<keyword evidence="7" id="KW-0472">Membrane</keyword>
<dbReference type="SUPFAM" id="SSF56024">
    <property type="entry name" value="Phospholipase D/nuclease"/>
    <property type="match status" value="2"/>
</dbReference>
<dbReference type="Gene3D" id="3.30.870.10">
    <property type="entry name" value="Endonuclease Chain A"/>
    <property type="match status" value="2"/>
</dbReference>
<sequence length="465" mass="52392">MKFILNLIALKKDKIPYKSILFLLLLLIGGITLFNNFQQSSKETLLKPLPQDPAIKVYFNHNPISFYKDPYRNFTRKGDNLEQQIIDTISQARFTVDIAVMELRLPKVVEALTLAHKRGVKVRVLIDSKYNKTIADYTPEEIAKMNQHDKRAYEELKRYPVDALAILRASGIEIKDDTSSRAPKGSGLMHHKFVVVDGKTTIISSGNLTNSDLHGDFSNLDSRGNPNNTIVIPDNKQIASVFTQEFNYMWQGLFKSYKPKRNLVEIPVGRGTIAVNFSPNRKKDNIATTSNGIIASYIQQAQKSIHIAVFVYSDQKISDTLGEVRDRGIEDIKVLIDPDFFRQPYSKAYDAMGVCPHPSKSSRFIKVKPWKRPITTVGFPTGLMGDRGVHSKMAVLDGVLAIAGSHNWSNSGNYLNDETLVFIKNSIVAAHYEREFNRLYETAELGLKTLPSARKCSIISILNQL</sequence>
<evidence type="ECO:0000256" key="4">
    <source>
        <dbReference type="ARBA" id="ARBA00022801"/>
    </source>
</evidence>
<dbReference type="PANTHER" id="PTHR43856">
    <property type="entry name" value="CARDIOLIPIN HYDROLASE"/>
    <property type="match status" value="1"/>
</dbReference>
<evidence type="ECO:0000256" key="7">
    <source>
        <dbReference type="SAM" id="Phobius"/>
    </source>
</evidence>
<dbReference type="AlphaFoldDB" id="A0A8S9TG83"/>
<evidence type="ECO:0000313" key="10">
    <source>
        <dbReference type="Proteomes" id="UP000029738"/>
    </source>
</evidence>
<dbReference type="CDD" id="cd09116">
    <property type="entry name" value="PLDc_Nuc_like"/>
    <property type="match status" value="1"/>
</dbReference>
<dbReference type="RefSeq" id="WP_082051642.1">
    <property type="nucleotide sequence ID" value="NZ_JHEG04000001.1"/>
</dbReference>
<dbReference type="GO" id="GO:0004630">
    <property type="term" value="F:phospholipase D activity"/>
    <property type="evidence" value="ECO:0007669"/>
    <property type="project" value="UniProtKB-EC"/>
</dbReference>
<dbReference type="GO" id="GO:0006793">
    <property type="term" value="P:phosphorus metabolic process"/>
    <property type="evidence" value="ECO:0007669"/>
    <property type="project" value="UniProtKB-ARBA"/>
</dbReference>
<accession>A0A8S9TG83</accession>
<dbReference type="EC" id="3.1.4.4" evidence="3"/>
<evidence type="ECO:0000256" key="5">
    <source>
        <dbReference type="ARBA" id="ARBA00022963"/>
    </source>
</evidence>
<evidence type="ECO:0000259" key="8">
    <source>
        <dbReference type="PROSITE" id="PS50035"/>
    </source>
</evidence>
<organism evidence="9 10">
    <name type="scientific">Tolypothrix bouteillei VB521301</name>
    <dbReference type="NCBI Taxonomy" id="1479485"/>
    <lineage>
        <taxon>Bacteria</taxon>
        <taxon>Bacillati</taxon>
        <taxon>Cyanobacteriota</taxon>
        <taxon>Cyanophyceae</taxon>
        <taxon>Nostocales</taxon>
        <taxon>Tolypothrichaceae</taxon>
        <taxon>Tolypothrix</taxon>
    </lineage>
</organism>
<comment type="caution">
    <text evidence="9">The sequence shown here is derived from an EMBL/GenBank/DDBJ whole genome shotgun (WGS) entry which is preliminary data.</text>
</comment>
<dbReference type="OrthoDB" id="155099at2"/>
<reference evidence="9" key="1">
    <citation type="journal article" date="2015" name="Genome Announc.">
        <title>Draft Genome Sequence of Tolypothrix boutellei Strain VB521301.</title>
        <authorList>
            <person name="Chandrababunaidu M.M."/>
            <person name="Singh D."/>
            <person name="Sen D."/>
            <person name="Bhan S."/>
            <person name="Das S."/>
            <person name="Gupta A."/>
            <person name="Adhikary S.P."/>
            <person name="Tripathy S."/>
        </authorList>
    </citation>
    <scope>NUCLEOTIDE SEQUENCE</scope>
    <source>
        <strain evidence="9">VB521301</strain>
    </source>
</reference>
<dbReference type="GO" id="GO:0016042">
    <property type="term" value="P:lipid catabolic process"/>
    <property type="evidence" value="ECO:0007669"/>
    <property type="project" value="UniProtKB-KW"/>
</dbReference>
<feature type="domain" description="PLD phosphodiesterase" evidence="8">
    <location>
        <begin position="185"/>
        <end position="212"/>
    </location>
</feature>
<keyword evidence="5" id="KW-0442">Lipid degradation</keyword>
<dbReference type="InterPro" id="IPR025202">
    <property type="entry name" value="PLD-like_dom"/>
</dbReference>
<proteinExistence type="inferred from homology"/>
<evidence type="ECO:0000256" key="2">
    <source>
        <dbReference type="ARBA" id="ARBA00008664"/>
    </source>
</evidence>
<evidence type="ECO:0000256" key="6">
    <source>
        <dbReference type="ARBA" id="ARBA00023098"/>
    </source>
</evidence>
<feature type="domain" description="PLD phosphodiesterase" evidence="8">
    <location>
        <begin position="385"/>
        <end position="412"/>
    </location>
</feature>
<evidence type="ECO:0000256" key="3">
    <source>
        <dbReference type="ARBA" id="ARBA00012027"/>
    </source>
</evidence>
<comment type="similarity">
    <text evidence="2">Belongs to the phospholipase D family.</text>
</comment>
<evidence type="ECO:0000313" key="9">
    <source>
        <dbReference type="EMBL" id="KAF3890582.1"/>
    </source>
</evidence>
<dbReference type="Proteomes" id="UP000029738">
    <property type="component" value="Unassembled WGS sequence"/>
</dbReference>